<proteinExistence type="predicted"/>
<sequence>MTRGYKYNIILCLFFFVLCFISIFYVYNNFVSDNIKVNLIIEIKTETDDAYQVFYDTGKGFNETESVPQLVTKSPEFQRIEFPLPVTNINSLRLDFGSKITQIQMNEIYLQSKTNIINITSKFDSKNDIGQYIIQDQKTTEINTIGNDAFIYTKNISDIFQNINKQPNYYFDCLFISIFLTIVFFFFIKVNTVKIKEFTNYIIKNIKPSITIAFFILILFILFFSNFIPKNQVISNIENRILTSKPKFDIHNINIFPNEFEKYFNDNFALRNQLLKINNYTKVKFLHISPNPLVVVGKNDWLFYTGNKAPESMDDYKGVVRFSDDELWTIKNNLEERKEWLNQKGITYLFCIAPNKQTIYPEYLPSNIKKINIETRMDQLVDFLNQYSNIDVLDLRKVLIENKGKDMLYFKTDTHWNEYGAYLGYQEILKRLSNIYPNMQPIQISTFTLTKSNGSGGDLANMLVMKNQFNDDYIHLSPQYKTFAKDIKVKTNLYPNPESLVTKQTNDLSLPNLLMFRDSFSTSLIPLLSEHFNKSIYIWDHKLDAKIIEMDKPNIVIEEIVERLIPSLLIPNLNEFK</sequence>
<keyword evidence="6" id="KW-0016">Alginate biosynthesis</keyword>
<evidence type="ECO:0000256" key="3">
    <source>
        <dbReference type="ARBA" id="ARBA00022679"/>
    </source>
</evidence>
<evidence type="ECO:0000313" key="10">
    <source>
        <dbReference type="Proteomes" id="UP000653578"/>
    </source>
</evidence>
<keyword evidence="4" id="KW-0732">Signal</keyword>
<feature type="transmembrane region" description="Helical" evidence="7">
    <location>
        <begin position="209"/>
        <end position="228"/>
    </location>
</feature>
<evidence type="ECO:0000256" key="2">
    <source>
        <dbReference type="ARBA" id="ARBA00005182"/>
    </source>
</evidence>
<keyword evidence="10" id="KW-1185">Reference proteome</keyword>
<evidence type="ECO:0000256" key="7">
    <source>
        <dbReference type="SAM" id="Phobius"/>
    </source>
</evidence>
<evidence type="ECO:0000256" key="5">
    <source>
        <dbReference type="ARBA" id="ARBA00022764"/>
    </source>
</evidence>
<evidence type="ECO:0000256" key="4">
    <source>
        <dbReference type="ARBA" id="ARBA00022729"/>
    </source>
</evidence>
<comment type="caution">
    <text evidence="9">The sequence shown here is derived from an EMBL/GenBank/DDBJ whole genome shotgun (WGS) entry which is preliminary data.</text>
</comment>
<feature type="domain" description="AlgX/AlgJ SGNH hydrolase-like" evidence="8">
    <location>
        <begin position="294"/>
        <end position="469"/>
    </location>
</feature>
<comment type="pathway">
    <text evidence="2">Glycan biosynthesis; alginate biosynthesis.</text>
</comment>
<evidence type="ECO:0000256" key="6">
    <source>
        <dbReference type="ARBA" id="ARBA00022841"/>
    </source>
</evidence>
<keyword evidence="7" id="KW-1133">Transmembrane helix</keyword>
<name>A0ABX1XCP2_9BACL</name>
<dbReference type="RefSeq" id="WP_171632544.1">
    <property type="nucleotide sequence ID" value="NZ_WHNY01000060.1"/>
</dbReference>
<gene>
    <name evidence="9" type="ORF">GC096_19540</name>
</gene>
<keyword evidence="7" id="KW-0812">Transmembrane</keyword>
<dbReference type="Proteomes" id="UP000653578">
    <property type="component" value="Unassembled WGS sequence"/>
</dbReference>
<dbReference type="EMBL" id="WHNY01000060">
    <property type="protein sequence ID" value="NOU66237.1"/>
    <property type="molecule type" value="Genomic_DNA"/>
</dbReference>
<comment type="subcellular location">
    <subcellularLocation>
        <location evidence="1">Periplasm</location>
    </subcellularLocation>
</comment>
<dbReference type="InterPro" id="IPR031811">
    <property type="entry name" value="ALGX/ALGJ_SGNH-like"/>
</dbReference>
<feature type="transmembrane region" description="Helical" evidence="7">
    <location>
        <begin position="169"/>
        <end position="188"/>
    </location>
</feature>
<evidence type="ECO:0000259" key="8">
    <source>
        <dbReference type="Pfam" id="PF16822"/>
    </source>
</evidence>
<accession>A0ABX1XCP2</accession>
<protein>
    <recommendedName>
        <fullName evidence="8">AlgX/AlgJ SGNH hydrolase-like domain-containing protein</fullName>
    </recommendedName>
</protein>
<keyword evidence="7" id="KW-0472">Membrane</keyword>
<dbReference type="Pfam" id="PF16822">
    <property type="entry name" value="ALGX"/>
    <property type="match status" value="1"/>
</dbReference>
<evidence type="ECO:0000256" key="1">
    <source>
        <dbReference type="ARBA" id="ARBA00004418"/>
    </source>
</evidence>
<organism evidence="9 10">
    <name type="scientific">Paenibacillus plantarum</name>
    <dbReference type="NCBI Taxonomy" id="2654975"/>
    <lineage>
        <taxon>Bacteria</taxon>
        <taxon>Bacillati</taxon>
        <taxon>Bacillota</taxon>
        <taxon>Bacilli</taxon>
        <taxon>Bacillales</taxon>
        <taxon>Paenibacillaceae</taxon>
        <taxon>Paenibacillus</taxon>
    </lineage>
</organism>
<dbReference type="CDD" id="cd14440">
    <property type="entry name" value="AlgX_N_like_3"/>
    <property type="match status" value="1"/>
</dbReference>
<reference evidence="9 10" key="1">
    <citation type="submission" date="2019-10" db="EMBL/GenBank/DDBJ databases">
        <title>Description of Paenibacillus humi sp. nov.</title>
        <authorList>
            <person name="Carlier A."/>
            <person name="Qi S."/>
        </authorList>
    </citation>
    <scope>NUCLEOTIDE SEQUENCE [LARGE SCALE GENOMIC DNA]</scope>
    <source>
        <strain evidence="9 10">LMG 31461</strain>
    </source>
</reference>
<keyword evidence="5" id="KW-0574">Periplasm</keyword>
<evidence type="ECO:0000313" key="9">
    <source>
        <dbReference type="EMBL" id="NOU66237.1"/>
    </source>
</evidence>
<keyword evidence="3" id="KW-0808">Transferase</keyword>
<feature type="transmembrane region" description="Helical" evidence="7">
    <location>
        <begin position="7"/>
        <end position="27"/>
    </location>
</feature>